<dbReference type="InterPro" id="IPR036844">
    <property type="entry name" value="Hint_dom_sf"/>
</dbReference>
<dbReference type="InterPro" id="IPR011049">
    <property type="entry name" value="Serralysin-like_metalloprot_C"/>
</dbReference>
<feature type="domain" description="Hedgehog/Intein (Hint)" evidence="9">
    <location>
        <begin position="936"/>
        <end position="1082"/>
    </location>
</feature>
<dbReference type="Gene3D" id="2.150.10.10">
    <property type="entry name" value="Serralysin-like metalloprotease, C-terminal"/>
    <property type="match status" value="3"/>
</dbReference>
<evidence type="ECO:0000256" key="7">
    <source>
        <dbReference type="ARBA" id="ARBA00023136"/>
    </source>
</evidence>
<dbReference type="SUPFAM" id="SSF51294">
    <property type="entry name" value="Hedgehog/intein (Hint) domain"/>
    <property type="match status" value="1"/>
</dbReference>
<feature type="region of interest" description="Disordered" evidence="8">
    <location>
        <begin position="857"/>
        <end position="892"/>
    </location>
</feature>
<keyword evidence="11" id="KW-1185">Reference proteome</keyword>
<evidence type="ECO:0000313" key="10">
    <source>
        <dbReference type="EMBL" id="THD74761.1"/>
    </source>
</evidence>
<name>A0A4S3MCK7_9RHOB</name>
<dbReference type="GO" id="GO:0005509">
    <property type="term" value="F:calcium ion binding"/>
    <property type="evidence" value="ECO:0007669"/>
    <property type="project" value="InterPro"/>
</dbReference>
<evidence type="ECO:0000256" key="2">
    <source>
        <dbReference type="ARBA" id="ARBA00004613"/>
    </source>
</evidence>
<dbReference type="PANTHER" id="PTHR38340:SF1">
    <property type="entry name" value="S-LAYER PROTEIN"/>
    <property type="match status" value="1"/>
</dbReference>
<evidence type="ECO:0000256" key="8">
    <source>
        <dbReference type="SAM" id="MobiDB-lite"/>
    </source>
</evidence>
<dbReference type="PRINTS" id="PR00313">
    <property type="entry name" value="CABNDNGRPT"/>
</dbReference>
<sequence length="1129" mass="115108">MSVTFVSYGIDIVSDPSLGTLSGAGNDGAGQITLDGGTQIFGDTQIVEFVVENVAANGELSGTSQIIGLRVYDSLADYQAGTTLYTYEPMNPGQYANIQDDLSGIGDTYLRFNANVLVSSDAGAPALTSLFVAPGTDATDNIGSLTLDRDTDVDYSGDGSIQAGTIEEGNTYFNIAFPEAAYGPIPDDVVTGTAGGEVMGLGYTDPSDGDMITTGDDQIDGYLGDDTIDGDTGNDGVFAGGGDDLATGGAGDDWVLGEGGNDTLTIADNWGHDIIIGGDTEETTGDTLDASAVTAGLTVDLSGADAEAGTITDGTNTVDFSQIETIVLGSGDDTVILGDGGGARMLSGFAGPTANGDGTFTGIDVLDVTGLSNGSGFGVTSADVTLTDDGNGNAVLTFPGGESLILLGVDPASLNSIAALEAIGIPAGATPPVTPPAGPDYVVEGTTGDDFIDEWYTGDPEGDRVDNSDAADGSNDDHIQAGDGNDTVLGGEGDDLIEGEGGNDHLEGGAGNDTMYGGDGDDMFWGNDGDDVIIGGAGNDTFEGNYGADYIEGGDGDDSILGDTGDDTLIGGAGNDWMRGSVGYDSMLGGEGDDYIWSGFQDDTIVLEDNFGNDTIEMEDIDETYGDVLDTSRVTSDLVFDLRADVRGVGSISDGVSTATFEGVENLILGGGTNTILLGLTSGSDTVQGFTGPDDNGDGTFTGHDQIDLTNMVDDTGAPVNTSHVTVLDDGNGNAILHFPGGEQLTLIGISPASLSTPAALHAIGIPLAPGSSDGVVSGTTGDDLIDTTYTGDPDGDVVDGADGDNDVIVAGDGDDTIFAGAGNDTVHGGAGDDVIDGGAGSDSLTGGAGNDSFAMGAGDIAQGGDGDDSFTASGQGGGAMTLDGGEAGETAGDTLTIRGQATITYDPLNSENGHVEWQDGTTLDFTNIETVHYVPCFTPTTLIKTLRGEVPAGLLRVGDRVLTRDNGFQSVSWTGHRALSVAQLAQSTNLRPVLIRKGALGNDMPERDLLVSPQHRMLVVSRQAQLWFGEAELFAPAIALTCLPGVEQIQTPGVTYVHFMADRHQVVMGDNAWSESFQPGDQTLSGMDAAQRQELFTLFPELAKGQASLTYPAARKTLTTRETRLLAG</sequence>
<dbReference type="Pfam" id="PF00353">
    <property type="entry name" value="HemolysinCabind"/>
    <property type="match status" value="6"/>
</dbReference>
<dbReference type="GO" id="GO:0016020">
    <property type="term" value="C:membrane"/>
    <property type="evidence" value="ECO:0007669"/>
    <property type="project" value="UniProtKB-SubCell"/>
</dbReference>
<comment type="subcellular location">
    <subcellularLocation>
        <location evidence="1">Membrane</location>
    </subcellularLocation>
    <subcellularLocation>
        <location evidence="2">Secreted</location>
    </subcellularLocation>
</comment>
<keyword evidence="6" id="KW-0843">Virulence</keyword>
<keyword evidence="5" id="KW-0677">Repeat</keyword>
<dbReference type="Pfam" id="PF13403">
    <property type="entry name" value="Hint_2"/>
    <property type="match status" value="1"/>
</dbReference>
<accession>A0A4S3MCK7</accession>
<dbReference type="GO" id="GO:0090729">
    <property type="term" value="F:toxin activity"/>
    <property type="evidence" value="ECO:0007669"/>
    <property type="project" value="UniProtKB-KW"/>
</dbReference>
<evidence type="ECO:0000256" key="5">
    <source>
        <dbReference type="ARBA" id="ARBA00022737"/>
    </source>
</evidence>
<dbReference type="PANTHER" id="PTHR38340">
    <property type="entry name" value="S-LAYER PROTEIN"/>
    <property type="match status" value="1"/>
</dbReference>
<reference evidence="10 11" key="1">
    <citation type="submission" date="2019-04" db="EMBL/GenBank/DDBJ databases">
        <title>Draft genome sequence of Youngimonas vesicularis.</title>
        <authorList>
            <person name="Hameed A."/>
        </authorList>
    </citation>
    <scope>NUCLEOTIDE SEQUENCE [LARGE SCALE GENOMIC DNA]</scope>
    <source>
        <strain evidence="10 11">CC-AMW-E</strain>
    </source>
</reference>
<comment type="caution">
    <text evidence="10">The sequence shown here is derived from an EMBL/GenBank/DDBJ whole genome shotgun (WGS) entry which is preliminary data.</text>
</comment>
<dbReference type="EMBL" id="SSMD01000003">
    <property type="protein sequence ID" value="THD74761.1"/>
    <property type="molecule type" value="Genomic_DNA"/>
</dbReference>
<proteinExistence type="predicted"/>
<dbReference type="GO" id="GO:0005576">
    <property type="term" value="C:extracellular region"/>
    <property type="evidence" value="ECO:0007669"/>
    <property type="project" value="UniProtKB-SubCell"/>
</dbReference>
<dbReference type="InterPro" id="IPR018511">
    <property type="entry name" value="Hemolysin-typ_Ca-bd_CS"/>
</dbReference>
<dbReference type="InterPro" id="IPR028992">
    <property type="entry name" value="Hedgehog/Intein_dom"/>
</dbReference>
<dbReference type="AlphaFoldDB" id="A0A4S3MCK7"/>
<dbReference type="InterPro" id="IPR003995">
    <property type="entry name" value="RTX_toxin_determinant-A"/>
</dbReference>
<evidence type="ECO:0000313" key="11">
    <source>
        <dbReference type="Proteomes" id="UP000306113"/>
    </source>
</evidence>
<evidence type="ECO:0000259" key="9">
    <source>
        <dbReference type="Pfam" id="PF13403"/>
    </source>
</evidence>
<dbReference type="RefSeq" id="WP_136338616.1">
    <property type="nucleotide sequence ID" value="NZ_SSMD01000003.1"/>
</dbReference>
<keyword evidence="4" id="KW-0800">Toxin</keyword>
<evidence type="ECO:0000256" key="1">
    <source>
        <dbReference type="ARBA" id="ARBA00004370"/>
    </source>
</evidence>
<dbReference type="InterPro" id="IPR050557">
    <property type="entry name" value="RTX_toxin/Mannuronan_C5-epim"/>
</dbReference>
<feature type="region of interest" description="Disordered" evidence="8">
    <location>
        <begin position="456"/>
        <end position="514"/>
    </location>
</feature>
<evidence type="ECO:0000256" key="6">
    <source>
        <dbReference type="ARBA" id="ARBA00023026"/>
    </source>
</evidence>
<keyword evidence="3" id="KW-0964">Secreted</keyword>
<dbReference type="Proteomes" id="UP000306113">
    <property type="component" value="Unassembled WGS sequence"/>
</dbReference>
<protein>
    <recommendedName>
        <fullName evidence="9">Hedgehog/Intein (Hint) domain-containing protein</fullName>
    </recommendedName>
</protein>
<dbReference type="SUPFAM" id="SSF51120">
    <property type="entry name" value="beta-Roll"/>
    <property type="match status" value="3"/>
</dbReference>
<dbReference type="OrthoDB" id="6305173at2"/>
<organism evidence="10 11">
    <name type="scientific">Thalassobius vesicularis</name>
    <dbReference type="NCBI Taxonomy" id="1294297"/>
    <lineage>
        <taxon>Bacteria</taxon>
        <taxon>Pseudomonadati</taxon>
        <taxon>Pseudomonadota</taxon>
        <taxon>Alphaproteobacteria</taxon>
        <taxon>Rhodobacterales</taxon>
        <taxon>Roseobacteraceae</taxon>
        <taxon>Thalassovita</taxon>
    </lineage>
</organism>
<dbReference type="InterPro" id="IPR001343">
    <property type="entry name" value="Hemolysn_Ca-bd"/>
</dbReference>
<dbReference type="PROSITE" id="PS00330">
    <property type="entry name" value="HEMOLYSIN_CALCIUM"/>
    <property type="match status" value="3"/>
</dbReference>
<keyword evidence="7" id="KW-0472">Membrane</keyword>
<gene>
    <name evidence="10" type="ORF">E7681_07295</name>
</gene>
<evidence type="ECO:0000256" key="3">
    <source>
        <dbReference type="ARBA" id="ARBA00022525"/>
    </source>
</evidence>
<evidence type="ECO:0000256" key="4">
    <source>
        <dbReference type="ARBA" id="ARBA00022656"/>
    </source>
</evidence>
<dbReference type="PRINTS" id="PR01488">
    <property type="entry name" value="RTXTOXINA"/>
</dbReference>